<dbReference type="SMART" id="SM00382">
    <property type="entry name" value="AAA"/>
    <property type="match status" value="1"/>
</dbReference>
<dbReference type="Gene3D" id="3.40.50.300">
    <property type="entry name" value="P-loop containing nucleotide triphosphate hydrolases"/>
    <property type="match status" value="1"/>
</dbReference>
<dbReference type="InterPro" id="IPR017911">
    <property type="entry name" value="MacB-like_ATP-bd"/>
</dbReference>
<comment type="subcellular location">
    <subcellularLocation>
        <location evidence="1">Cell membrane</location>
        <topology evidence="1">Peripheral membrane protein</topology>
    </subcellularLocation>
</comment>
<dbReference type="InterPro" id="IPR003593">
    <property type="entry name" value="AAA+_ATPase"/>
</dbReference>
<evidence type="ECO:0000259" key="11">
    <source>
        <dbReference type="PROSITE" id="PS50893"/>
    </source>
</evidence>
<evidence type="ECO:0000256" key="10">
    <source>
        <dbReference type="ARBA" id="ARBA00024721"/>
    </source>
</evidence>
<dbReference type="InterPro" id="IPR003439">
    <property type="entry name" value="ABC_transporter-like_ATP-bd"/>
</dbReference>
<evidence type="ECO:0000256" key="4">
    <source>
        <dbReference type="ARBA" id="ARBA00022475"/>
    </source>
</evidence>
<keyword evidence="13" id="KW-1185">Reference proteome</keyword>
<evidence type="ECO:0000256" key="1">
    <source>
        <dbReference type="ARBA" id="ARBA00004202"/>
    </source>
</evidence>
<accession>A0ABY7M4G0</accession>
<protein>
    <recommendedName>
        <fullName evidence="9">Putative hemin import ATP-binding protein HrtA</fullName>
    </recommendedName>
</protein>
<comment type="similarity">
    <text evidence="8">Belongs to the ABC transporter superfamily. HrtA family.</text>
</comment>
<dbReference type="PANTHER" id="PTHR24220">
    <property type="entry name" value="IMPORT ATP-BINDING PROTEIN"/>
    <property type="match status" value="1"/>
</dbReference>
<dbReference type="InterPro" id="IPR027417">
    <property type="entry name" value="P-loop_NTPase"/>
</dbReference>
<evidence type="ECO:0000256" key="8">
    <source>
        <dbReference type="ARBA" id="ARBA00024359"/>
    </source>
</evidence>
<dbReference type="EMBL" id="CP115149">
    <property type="protein sequence ID" value="WBL35423.1"/>
    <property type="molecule type" value="Genomic_DNA"/>
</dbReference>
<evidence type="ECO:0000256" key="3">
    <source>
        <dbReference type="ARBA" id="ARBA00022448"/>
    </source>
</evidence>
<evidence type="ECO:0000256" key="9">
    <source>
        <dbReference type="ARBA" id="ARBA00024432"/>
    </source>
</evidence>
<gene>
    <name evidence="12" type="ORF">O0235_11635</name>
</gene>
<dbReference type="RefSeq" id="WP_270055949.1">
    <property type="nucleotide sequence ID" value="NZ_CP115149.1"/>
</dbReference>
<keyword evidence="7" id="KW-0472">Membrane</keyword>
<dbReference type="InterPro" id="IPR017871">
    <property type="entry name" value="ABC_transporter-like_CS"/>
</dbReference>
<feature type="domain" description="ABC transporter" evidence="11">
    <location>
        <begin position="5"/>
        <end position="231"/>
    </location>
</feature>
<dbReference type="InterPro" id="IPR015854">
    <property type="entry name" value="ABC_transpr_LolD-like"/>
</dbReference>
<organism evidence="12 13">
    <name type="scientific">Tepidiforma flava</name>
    <dbReference type="NCBI Taxonomy" id="3004094"/>
    <lineage>
        <taxon>Bacteria</taxon>
        <taxon>Bacillati</taxon>
        <taxon>Chloroflexota</taxon>
        <taxon>Tepidiformia</taxon>
        <taxon>Tepidiformales</taxon>
        <taxon>Tepidiformaceae</taxon>
        <taxon>Tepidiforma</taxon>
    </lineage>
</organism>
<dbReference type="PANTHER" id="PTHR24220:SF666">
    <property type="entry name" value="HEMIN IMPORT ATP-BINDING PROTEIN HRTA-RELATED"/>
    <property type="match status" value="1"/>
</dbReference>
<proteinExistence type="inferred from homology"/>
<sequence>MSIRLKVENLEKIYGEGERAVHAVRGVSFATEPGEFVAIVGPSGSGKTTMLAMIGGLLTPTRGTIEVNGRDIARLRGKELAEYRRQKVGFVFQANNLLPYLTARENLLVMARINGSDLKAARARADQLLEELGLAARRDALATELSGGERQRVAIARALMNDPELVLVDEPTASLDSARGKQVVESLIAEVKGRDKLGLMVTHDMAMAEMADRVLEMHDGQLVAHTVAARG</sequence>
<dbReference type="GO" id="GO:0005524">
    <property type="term" value="F:ATP binding"/>
    <property type="evidence" value="ECO:0007669"/>
    <property type="project" value="UniProtKB-KW"/>
</dbReference>
<comment type="subunit">
    <text evidence="2">The complex is composed of two ATP-binding proteins (HrtA), two transmembrane proteins (HrtB) and a solute-binding protein.</text>
</comment>
<dbReference type="CDD" id="cd03255">
    <property type="entry name" value="ABC_MJ0796_LolCDE_FtsE"/>
    <property type="match status" value="1"/>
</dbReference>
<dbReference type="PROSITE" id="PS50893">
    <property type="entry name" value="ABC_TRANSPORTER_2"/>
    <property type="match status" value="1"/>
</dbReference>
<dbReference type="SUPFAM" id="SSF52540">
    <property type="entry name" value="P-loop containing nucleoside triphosphate hydrolases"/>
    <property type="match status" value="1"/>
</dbReference>
<evidence type="ECO:0000256" key="2">
    <source>
        <dbReference type="ARBA" id="ARBA00011131"/>
    </source>
</evidence>
<evidence type="ECO:0000313" key="12">
    <source>
        <dbReference type="EMBL" id="WBL35423.1"/>
    </source>
</evidence>
<evidence type="ECO:0000256" key="6">
    <source>
        <dbReference type="ARBA" id="ARBA00022840"/>
    </source>
</evidence>
<dbReference type="Proteomes" id="UP001212803">
    <property type="component" value="Chromosome"/>
</dbReference>
<evidence type="ECO:0000256" key="5">
    <source>
        <dbReference type="ARBA" id="ARBA00022741"/>
    </source>
</evidence>
<comment type="function">
    <text evidence="10">Part of the ABC transporter complex hrt involved in hemin import. Responsible for energy coupling to the transport system.</text>
</comment>
<reference evidence="12 13" key="1">
    <citation type="journal article" date="2023" name="ISME J.">
        <title>Thermophilic Dehalococcoidia with unusual traits shed light on an unexpected past.</title>
        <authorList>
            <person name="Palmer M."/>
            <person name="Covington J.K."/>
            <person name="Zhou E.M."/>
            <person name="Thomas S.C."/>
            <person name="Habib N."/>
            <person name="Seymour C.O."/>
            <person name="Lai D."/>
            <person name="Johnston J."/>
            <person name="Hashimi A."/>
            <person name="Jiao J.Y."/>
            <person name="Muok A.R."/>
            <person name="Liu L."/>
            <person name="Xian W.D."/>
            <person name="Zhi X.Y."/>
            <person name="Li M.M."/>
            <person name="Silva L.P."/>
            <person name="Bowen B.P."/>
            <person name="Louie K."/>
            <person name="Briegel A."/>
            <person name="Pett-Ridge J."/>
            <person name="Weber P.K."/>
            <person name="Tocheva E.I."/>
            <person name="Woyke T."/>
            <person name="Northen T.R."/>
            <person name="Mayali X."/>
            <person name="Li W.J."/>
            <person name="Hedlund B.P."/>
        </authorList>
    </citation>
    <scope>NUCLEOTIDE SEQUENCE [LARGE SCALE GENOMIC DNA]</scope>
    <source>
        <strain evidence="12 13">YIM 72310</strain>
    </source>
</reference>
<dbReference type="Pfam" id="PF00005">
    <property type="entry name" value="ABC_tran"/>
    <property type="match status" value="1"/>
</dbReference>
<evidence type="ECO:0000313" key="13">
    <source>
        <dbReference type="Proteomes" id="UP001212803"/>
    </source>
</evidence>
<dbReference type="PROSITE" id="PS00211">
    <property type="entry name" value="ABC_TRANSPORTER_1"/>
    <property type="match status" value="1"/>
</dbReference>
<keyword evidence="6 12" id="KW-0067">ATP-binding</keyword>
<keyword evidence="4" id="KW-1003">Cell membrane</keyword>
<keyword evidence="5" id="KW-0547">Nucleotide-binding</keyword>
<evidence type="ECO:0000256" key="7">
    <source>
        <dbReference type="ARBA" id="ARBA00023136"/>
    </source>
</evidence>
<name>A0ABY7M4G0_9CHLR</name>
<keyword evidence="3" id="KW-0813">Transport</keyword>